<dbReference type="InterPro" id="IPR041667">
    <property type="entry name" value="Cupin_8"/>
</dbReference>
<reference evidence="4" key="1">
    <citation type="submission" date="2020-01" db="EMBL/GenBank/DDBJ databases">
        <title>Draft genome sequence of the Termite Coptotermes fromosanus.</title>
        <authorList>
            <person name="Itakura S."/>
            <person name="Yosikawa Y."/>
            <person name="Umezawa K."/>
        </authorList>
    </citation>
    <scope>NUCLEOTIDE SEQUENCE [LARGE SCALE GENOMIC DNA]</scope>
</reference>
<evidence type="ECO:0000313" key="4">
    <source>
        <dbReference type="Proteomes" id="UP000502823"/>
    </source>
</evidence>
<accession>A0A6L2Q047</accession>
<dbReference type="SUPFAM" id="SSF51197">
    <property type="entry name" value="Clavaminate synthase-like"/>
    <property type="match status" value="1"/>
</dbReference>
<dbReference type="OrthoDB" id="47883at2759"/>
<keyword evidence="1" id="KW-0472">Membrane</keyword>
<dbReference type="Gene3D" id="2.60.120.650">
    <property type="entry name" value="Cupin"/>
    <property type="match status" value="1"/>
</dbReference>
<dbReference type="InterPro" id="IPR050910">
    <property type="entry name" value="JMJD6_ArgDemeth/LysHydrox"/>
</dbReference>
<keyword evidence="1" id="KW-1133">Transmembrane helix</keyword>
<evidence type="ECO:0000259" key="2">
    <source>
        <dbReference type="Pfam" id="PF13621"/>
    </source>
</evidence>
<name>A0A6L2Q047_COPFO</name>
<keyword evidence="4" id="KW-1185">Reference proteome</keyword>
<proteinExistence type="predicted"/>
<dbReference type="InParanoid" id="A0A6L2Q047"/>
<dbReference type="Pfam" id="PF13621">
    <property type="entry name" value="Cupin_8"/>
    <property type="match status" value="1"/>
</dbReference>
<evidence type="ECO:0000256" key="1">
    <source>
        <dbReference type="SAM" id="Phobius"/>
    </source>
</evidence>
<feature type="transmembrane region" description="Helical" evidence="1">
    <location>
        <begin position="65"/>
        <end position="87"/>
    </location>
</feature>
<dbReference type="AlphaFoldDB" id="A0A6L2Q047"/>
<dbReference type="EMBL" id="BLKM01000612">
    <property type="protein sequence ID" value="GFG36168.1"/>
    <property type="molecule type" value="Genomic_DNA"/>
</dbReference>
<dbReference type="Proteomes" id="UP000502823">
    <property type="component" value="Unassembled WGS sequence"/>
</dbReference>
<comment type="caution">
    <text evidence="3">The sequence shown here is derived from an EMBL/GenBank/DDBJ whole genome shotgun (WGS) entry which is preliminary data.</text>
</comment>
<evidence type="ECO:0000313" key="3">
    <source>
        <dbReference type="EMBL" id="GFG36168.1"/>
    </source>
</evidence>
<dbReference type="FunCoup" id="A0A6L2Q047">
    <property type="interactions" value="13"/>
</dbReference>
<gene>
    <name evidence="3" type="ORF">Cfor_00379</name>
</gene>
<sequence>MAERNNNGLCKGNQKNIQILYEKFVILNKDLLNFGVSIEELKEICFSRKKTVCTVQGSEKHARPAGWIVAVTLVGAVLVSILLKIIFDSVIRSTLGTRCLLPNNYFIWEATRPETDCGMCKDVRSVLTFENITRDEFRNYAYSSRPMLVKGAALHWPAMQTFTYHFLKEMYETVEGAYESIEEECQILTFKTEFRSLEDVFAMPESRVLLKEGEKPWYVGWSNCHPEILAIMREHYSIPHFLPEDAEHAHMDYIFIGYQQGAVMHIDYISRLMWQAQLRGHKTWRLVPPPDCDHICTGLSFRVEPGDIVLVDTRQWYHDTHIDAGEMSLTISSEYG</sequence>
<dbReference type="PANTHER" id="PTHR12480:SF13">
    <property type="entry name" value="LD14533P"/>
    <property type="match status" value="1"/>
</dbReference>
<keyword evidence="1" id="KW-0812">Transmembrane</keyword>
<protein>
    <recommendedName>
        <fullName evidence="2">Cupin-like domain-containing protein</fullName>
    </recommendedName>
</protein>
<dbReference type="GO" id="GO:0016706">
    <property type="term" value="F:2-oxoglutarate-dependent dioxygenase activity"/>
    <property type="evidence" value="ECO:0007669"/>
    <property type="project" value="TreeGrafter"/>
</dbReference>
<dbReference type="PANTHER" id="PTHR12480">
    <property type="entry name" value="ARGININE DEMETHYLASE AND LYSYL-HYDROXYLASE JMJD"/>
    <property type="match status" value="1"/>
</dbReference>
<organism evidence="3 4">
    <name type="scientific">Coptotermes formosanus</name>
    <name type="common">Formosan subterranean termite</name>
    <dbReference type="NCBI Taxonomy" id="36987"/>
    <lineage>
        <taxon>Eukaryota</taxon>
        <taxon>Metazoa</taxon>
        <taxon>Ecdysozoa</taxon>
        <taxon>Arthropoda</taxon>
        <taxon>Hexapoda</taxon>
        <taxon>Insecta</taxon>
        <taxon>Pterygota</taxon>
        <taxon>Neoptera</taxon>
        <taxon>Polyneoptera</taxon>
        <taxon>Dictyoptera</taxon>
        <taxon>Blattodea</taxon>
        <taxon>Blattoidea</taxon>
        <taxon>Termitoidae</taxon>
        <taxon>Rhinotermitidae</taxon>
        <taxon>Coptotermes</taxon>
    </lineage>
</organism>
<feature type="domain" description="Cupin-like" evidence="2">
    <location>
        <begin position="135"/>
        <end position="298"/>
    </location>
</feature>